<organism evidence="1 2">
    <name type="scientific">Heracleum sosnowskyi</name>
    <dbReference type="NCBI Taxonomy" id="360622"/>
    <lineage>
        <taxon>Eukaryota</taxon>
        <taxon>Viridiplantae</taxon>
        <taxon>Streptophyta</taxon>
        <taxon>Embryophyta</taxon>
        <taxon>Tracheophyta</taxon>
        <taxon>Spermatophyta</taxon>
        <taxon>Magnoliopsida</taxon>
        <taxon>eudicotyledons</taxon>
        <taxon>Gunneridae</taxon>
        <taxon>Pentapetalae</taxon>
        <taxon>asterids</taxon>
        <taxon>campanulids</taxon>
        <taxon>Apiales</taxon>
        <taxon>Apiaceae</taxon>
        <taxon>Apioideae</taxon>
        <taxon>apioid superclade</taxon>
        <taxon>Tordylieae</taxon>
        <taxon>Tordyliinae</taxon>
        <taxon>Heracleum</taxon>
    </lineage>
</organism>
<dbReference type="EMBL" id="JAUIZM010000010">
    <property type="protein sequence ID" value="KAK1361341.1"/>
    <property type="molecule type" value="Genomic_DNA"/>
</dbReference>
<protein>
    <recommendedName>
        <fullName evidence="3">Myb/SANT-like domain-containing protein</fullName>
    </recommendedName>
</protein>
<evidence type="ECO:0008006" key="3">
    <source>
        <dbReference type="Google" id="ProtNLM"/>
    </source>
</evidence>
<reference evidence="1" key="2">
    <citation type="submission" date="2023-05" db="EMBL/GenBank/DDBJ databases">
        <authorList>
            <person name="Schelkunov M.I."/>
        </authorList>
    </citation>
    <scope>NUCLEOTIDE SEQUENCE</scope>
    <source>
        <strain evidence="1">Hsosn_3</strain>
        <tissue evidence="1">Leaf</tissue>
    </source>
</reference>
<dbReference type="AlphaFoldDB" id="A0AAD8H6M6"/>
<keyword evidence="2" id="KW-1185">Reference proteome</keyword>
<dbReference type="Proteomes" id="UP001237642">
    <property type="component" value="Unassembled WGS sequence"/>
</dbReference>
<dbReference type="SUPFAM" id="SSF82615">
    <property type="entry name" value="Polo-box domain"/>
    <property type="match status" value="1"/>
</dbReference>
<comment type="caution">
    <text evidence="1">The sequence shown here is derived from an EMBL/GenBank/DDBJ whole genome shotgun (WGS) entry which is preliminary data.</text>
</comment>
<dbReference type="PANTHER" id="PTHR46250">
    <property type="entry name" value="MYB/SANT-LIKE DNA-BINDING DOMAIN PROTEIN-RELATED"/>
    <property type="match status" value="1"/>
</dbReference>
<proteinExistence type="predicted"/>
<accession>A0AAD8H6M6</accession>
<reference evidence="1" key="1">
    <citation type="submission" date="2023-02" db="EMBL/GenBank/DDBJ databases">
        <title>Genome of toxic invasive species Heracleum sosnowskyi carries increased number of genes despite the absence of recent whole-genome duplications.</title>
        <authorList>
            <person name="Schelkunov M."/>
            <person name="Shtratnikova V."/>
            <person name="Makarenko M."/>
            <person name="Klepikova A."/>
            <person name="Omelchenko D."/>
            <person name="Novikova G."/>
            <person name="Obukhova E."/>
            <person name="Bogdanov V."/>
            <person name="Penin A."/>
            <person name="Logacheva M."/>
        </authorList>
    </citation>
    <scope>NUCLEOTIDE SEQUENCE</scope>
    <source>
        <strain evidence="1">Hsosn_3</strain>
        <tissue evidence="1">Leaf</tissue>
    </source>
</reference>
<evidence type="ECO:0000313" key="1">
    <source>
        <dbReference type="EMBL" id="KAK1361341.1"/>
    </source>
</evidence>
<dbReference type="InterPro" id="IPR036947">
    <property type="entry name" value="POLO_box_dom_sf"/>
</dbReference>
<sequence>MKNKFPNCGIKALPHIDSKVKWFKDKYVVVSEMVNKTLGFQWDDKTKMVQCEKQSFADFVKNHPKAGGLRRTPFPCLDRLDHVFGDDRANGIASKLPDDSFKNLEEIVNLVNDNSDDDGLTQPPTAKKMP</sequence>
<name>A0AAD8H6M6_9APIA</name>
<gene>
    <name evidence="1" type="ORF">POM88_045815</name>
</gene>
<dbReference type="PANTHER" id="PTHR46250:SF15">
    <property type="entry name" value="OS01G0523800 PROTEIN"/>
    <property type="match status" value="1"/>
</dbReference>
<dbReference type="Gene3D" id="3.30.1120.30">
    <property type="entry name" value="POLO box domain"/>
    <property type="match status" value="1"/>
</dbReference>
<evidence type="ECO:0000313" key="2">
    <source>
        <dbReference type="Proteomes" id="UP001237642"/>
    </source>
</evidence>